<feature type="signal peptide" evidence="2">
    <location>
        <begin position="1"/>
        <end position="23"/>
    </location>
</feature>
<dbReference type="EMBL" id="JAUSWM010000005">
    <property type="protein sequence ID" value="MDQ0483837.1"/>
    <property type="molecule type" value="Genomic_DNA"/>
</dbReference>
<comment type="caution">
    <text evidence="4">The sequence shown here is derived from an EMBL/GenBank/DDBJ whole genome shotgun (WGS) entry which is preliminary data.</text>
</comment>
<dbReference type="Pfam" id="PF13115">
    <property type="entry name" value="YtkA"/>
    <property type="match status" value="1"/>
</dbReference>
<dbReference type="PROSITE" id="PS51257">
    <property type="entry name" value="PROKAR_LIPOPROTEIN"/>
    <property type="match status" value="1"/>
</dbReference>
<reference evidence="4" key="1">
    <citation type="submission" date="2023-07" db="EMBL/GenBank/DDBJ databases">
        <title>Genomic Encyclopedia of Type Strains, Phase IV (KMG-IV): sequencing the most valuable type-strain genomes for metagenomic binning, comparative biology and taxonomic classification.</title>
        <authorList>
            <person name="Goeker M."/>
        </authorList>
    </citation>
    <scope>NUCLEOTIDE SEQUENCE [LARGE SCALE GENOMIC DNA]</scope>
    <source>
        <strain evidence="4">JSM 076093</strain>
    </source>
</reference>
<dbReference type="GeneID" id="301327276"/>
<feature type="chain" id="PRO_5045804607" description="YtkA-like domain-containing protein" evidence="2">
    <location>
        <begin position="24"/>
        <end position="187"/>
    </location>
</feature>
<organism evidence="4 5">
    <name type="scientific">Guptibacillus hwajinpoensis</name>
    <dbReference type="NCBI Taxonomy" id="208199"/>
    <lineage>
        <taxon>Bacteria</taxon>
        <taxon>Bacillati</taxon>
        <taxon>Bacillota</taxon>
        <taxon>Bacilli</taxon>
        <taxon>Bacillales</taxon>
        <taxon>Guptibacillaceae</taxon>
        <taxon>Guptibacillus</taxon>
    </lineage>
</organism>
<proteinExistence type="predicted"/>
<evidence type="ECO:0000256" key="2">
    <source>
        <dbReference type="SAM" id="SignalP"/>
    </source>
</evidence>
<keyword evidence="5" id="KW-1185">Reference proteome</keyword>
<evidence type="ECO:0000313" key="4">
    <source>
        <dbReference type="EMBL" id="MDQ0483837.1"/>
    </source>
</evidence>
<keyword evidence="2" id="KW-0732">Signal</keyword>
<dbReference type="RefSeq" id="WP_301551730.1">
    <property type="nucleotide sequence ID" value="NZ_JAQRMZ010000004.1"/>
</dbReference>
<feature type="domain" description="YtkA-like" evidence="3">
    <location>
        <begin position="110"/>
        <end position="167"/>
    </location>
</feature>
<feature type="region of interest" description="Disordered" evidence="1">
    <location>
        <begin position="22"/>
        <end position="71"/>
    </location>
</feature>
<evidence type="ECO:0000256" key="1">
    <source>
        <dbReference type="SAM" id="MobiDB-lite"/>
    </source>
</evidence>
<dbReference type="Proteomes" id="UP001226720">
    <property type="component" value="Unassembled WGS sequence"/>
</dbReference>
<gene>
    <name evidence="4" type="ORF">QO000_002821</name>
</gene>
<evidence type="ECO:0000259" key="3">
    <source>
        <dbReference type="Pfam" id="PF13115"/>
    </source>
</evidence>
<name>A0ABU0K6T8_9BACL</name>
<evidence type="ECO:0000313" key="5">
    <source>
        <dbReference type="Proteomes" id="UP001226720"/>
    </source>
</evidence>
<feature type="compositionally biased region" description="Polar residues" evidence="1">
    <location>
        <begin position="22"/>
        <end position="49"/>
    </location>
</feature>
<sequence>MRNVSMMIGLVFLLALGACSGTAENSSSNNQMANEASNEQVSNSKNSTEAGDAMESSDEEGEKEGKMSEPALEIAITEESSDEEGDHGDHHAADLDIMVDADEMDPTLLTTSVKEEMQALTEANVRFEYWKEGEDQHTYTDAEENDKGMYDGKVEISEQGTYMLKIHVEKGQDLHTHQPFVLDVTEK</sequence>
<protein>
    <recommendedName>
        <fullName evidence="3">YtkA-like domain-containing protein</fullName>
    </recommendedName>
</protein>
<dbReference type="InterPro" id="IPR032693">
    <property type="entry name" value="YtkA-like_dom"/>
</dbReference>
<accession>A0ABU0K6T8</accession>